<dbReference type="STRING" id="1745343.A0A2J6PS25"/>
<evidence type="ECO:0000313" key="1">
    <source>
        <dbReference type="EMBL" id="PMD16835.1"/>
    </source>
</evidence>
<dbReference type="SUPFAM" id="SSF48403">
    <property type="entry name" value="Ankyrin repeat"/>
    <property type="match status" value="1"/>
</dbReference>
<name>A0A2J6PS25_9HELO</name>
<evidence type="ECO:0008006" key="3">
    <source>
        <dbReference type="Google" id="ProtNLM"/>
    </source>
</evidence>
<dbReference type="OrthoDB" id="10518087at2759"/>
<organism evidence="1 2">
    <name type="scientific">Hyaloscypha hepaticicola</name>
    <dbReference type="NCBI Taxonomy" id="2082293"/>
    <lineage>
        <taxon>Eukaryota</taxon>
        <taxon>Fungi</taxon>
        <taxon>Dikarya</taxon>
        <taxon>Ascomycota</taxon>
        <taxon>Pezizomycotina</taxon>
        <taxon>Leotiomycetes</taxon>
        <taxon>Helotiales</taxon>
        <taxon>Hyaloscyphaceae</taxon>
        <taxon>Hyaloscypha</taxon>
    </lineage>
</organism>
<evidence type="ECO:0000313" key="2">
    <source>
        <dbReference type="Proteomes" id="UP000235672"/>
    </source>
</evidence>
<dbReference type="EMBL" id="KZ613503">
    <property type="protein sequence ID" value="PMD16835.1"/>
    <property type="molecule type" value="Genomic_DNA"/>
</dbReference>
<gene>
    <name evidence="1" type="ORF">NA56DRAFT_708406</name>
</gene>
<dbReference type="Proteomes" id="UP000235672">
    <property type="component" value="Unassembled WGS sequence"/>
</dbReference>
<accession>A0A2J6PS25</accession>
<protein>
    <recommendedName>
        <fullName evidence="3">Ankyrin</fullName>
    </recommendedName>
</protein>
<reference evidence="1 2" key="1">
    <citation type="submission" date="2016-05" db="EMBL/GenBank/DDBJ databases">
        <title>A degradative enzymes factory behind the ericoid mycorrhizal symbiosis.</title>
        <authorList>
            <consortium name="DOE Joint Genome Institute"/>
            <person name="Martino E."/>
            <person name="Morin E."/>
            <person name="Grelet G."/>
            <person name="Kuo A."/>
            <person name="Kohler A."/>
            <person name="Daghino S."/>
            <person name="Barry K."/>
            <person name="Choi C."/>
            <person name="Cichocki N."/>
            <person name="Clum A."/>
            <person name="Copeland A."/>
            <person name="Hainaut M."/>
            <person name="Haridas S."/>
            <person name="Labutti K."/>
            <person name="Lindquist E."/>
            <person name="Lipzen A."/>
            <person name="Khouja H.-R."/>
            <person name="Murat C."/>
            <person name="Ohm R."/>
            <person name="Olson A."/>
            <person name="Spatafora J."/>
            <person name="Veneault-Fourrey C."/>
            <person name="Henrissat B."/>
            <person name="Grigoriev I."/>
            <person name="Martin F."/>
            <person name="Perotto S."/>
        </authorList>
    </citation>
    <scope>NUCLEOTIDE SEQUENCE [LARGE SCALE GENOMIC DNA]</scope>
    <source>
        <strain evidence="1 2">UAMH 7357</strain>
    </source>
</reference>
<keyword evidence="2" id="KW-1185">Reference proteome</keyword>
<sequence length="532" mass="60265">MPALLEALGCIDNETTFDRACCTTADQLQHWCSSLVRISSEGFLEIAYFTVEEYLMSIDTMQEPQLAKFKTSKDLADANFATTCLTYLNYPTFETLPFPKVVDEDGECLIRKYLDTYHFLTYAIIFWDEHARAILDKPSIFKRVQMLFRPGQNYAFEFWKRLRFYLIREGDSQYEFRNGNGYETIEDTTLLYWAAILALPLVCEWLLQNQLDVNKPSDFGSPLHCALLQYTNVDMDYDNSDKLGVILTIPWVNNEESRICDESENARTSYDATIVPECLDIGYNGPISESTIQLLRRTIEIQARLGSPDTLLALVDYLGKVETSPQELASALVRAVDRYMDRDWGLNDPQVSAILTILDILEAWEILSVDPGYANKEGQNLIHVAAWNKDSSVLQTFFETYDCTSALRKITKSGCCALTYAVRNLRDSNVELLVKEYEAADVRTIRLIVQNALQQKEDRVLEIMRTSKVFSDYLRAEQSGQESLIQGSIDCVGAMNGCQTTLTCRVTVEALLNVAGNSQSGVNEDVVMEDAA</sequence>
<dbReference type="InterPro" id="IPR036770">
    <property type="entry name" value="Ankyrin_rpt-contain_sf"/>
</dbReference>
<dbReference type="AlphaFoldDB" id="A0A2J6PS25"/>
<dbReference type="Gene3D" id="1.25.40.20">
    <property type="entry name" value="Ankyrin repeat-containing domain"/>
    <property type="match status" value="1"/>
</dbReference>
<proteinExistence type="predicted"/>